<dbReference type="NCBIfam" id="NF041554">
    <property type="entry name" value="SA1362_fam"/>
    <property type="match status" value="1"/>
</dbReference>
<dbReference type="RefSeq" id="WP_380711584.1">
    <property type="nucleotide sequence ID" value="NZ_JBHUML010000002.1"/>
</dbReference>
<sequence>MSRFPVNPFLLVIFGLAVIGLGYQLVTDPFGFLMYILVGTAVAAGLYLLFTRVLMKRSSVNQFQKTAGPKAGSGRDAASYKKYQKAVKQQNKNKSSQKGSPRTAGRRRKDHNLTVIEGRKNRKKNRALF</sequence>
<proteinExistence type="predicted"/>
<dbReference type="Proteomes" id="UP001597520">
    <property type="component" value="Unassembled WGS sequence"/>
</dbReference>
<feature type="compositionally biased region" description="Basic residues" evidence="1">
    <location>
        <begin position="120"/>
        <end position="129"/>
    </location>
</feature>
<feature type="transmembrane region" description="Helical" evidence="2">
    <location>
        <begin position="7"/>
        <end position="26"/>
    </location>
</feature>
<evidence type="ECO:0000256" key="1">
    <source>
        <dbReference type="SAM" id="MobiDB-lite"/>
    </source>
</evidence>
<accession>A0ABW5SYD0</accession>
<feature type="region of interest" description="Disordered" evidence="1">
    <location>
        <begin position="64"/>
        <end position="129"/>
    </location>
</feature>
<evidence type="ECO:0000256" key="2">
    <source>
        <dbReference type="SAM" id="Phobius"/>
    </source>
</evidence>
<evidence type="ECO:0000313" key="4">
    <source>
        <dbReference type="Proteomes" id="UP001597520"/>
    </source>
</evidence>
<reference evidence="4" key="1">
    <citation type="journal article" date="2019" name="Int. J. Syst. Evol. Microbiol.">
        <title>The Global Catalogue of Microorganisms (GCM) 10K type strain sequencing project: providing services to taxonomists for standard genome sequencing and annotation.</title>
        <authorList>
            <consortium name="The Broad Institute Genomics Platform"/>
            <consortium name="The Broad Institute Genome Sequencing Center for Infectious Disease"/>
            <person name="Wu L."/>
            <person name="Ma J."/>
        </authorList>
    </citation>
    <scope>NUCLEOTIDE SEQUENCE [LARGE SCALE GENOMIC DNA]</scope>
    <source>
        <strain evidence="4">KCTC 33792</strain>
    </source>
</reference>
<feature type="transmembrane region" description="Helical" evidence="2">
    <location>
        <begin position="32"/>
        <end position="50"/>
    </location>
</feature>
<feature type="compositionally biased region" description="Low complexity" evidence="1">
    <location>
        <begin position="86"/>
        <end position="98"/>
    </location>
</feature>
<dbReference type="InterPro" id="IPR048110">
    <property type="entry name" value="SA1362/YqhP-like"/>
</dbReference>
<keyword evidence="2" id="KW-0812">Transmembrane</keyword>
<protein>
    <submittedName>
        <fullName evidence="3">SA1362 family protein</fullName>
    </submittedName>
</protein>
<name>A0ABW5SYD0_9BACI</name>
<keyword evidence="2" id="KW-1133">Transmembrane helix</keyword>
<dbReference type="EMBL" id="JBHUML010000002">
    <property type="protein sequence ID" value="MFD2704299.1"/>
    <property type="molecule type" value="Genomic_DNA"/>
</dbReference>
<evidence type="ECO:0000313" key="3">
    <source>
        <dbReference type="EMBL" id="MFD2704299.1"/>
    </source>
</evidence>
<gene>
    <name evidence="3" type="ORF">ACFSUB_02395</name>
</gene>
<keyword evidence="2" id="KW-0472">Membrane</keyword>
<organism evidence="3 4">
    <name type="scientific">Salibacterium lacus</name>
    <dbReference type="NCBI Taxonomy" id="1898109"/>
    <lineage>
        <taxon>Bacteria</taxon>
        <taxon>Bacillati</taxon>
        <taxon>Bacillota</taxon>
        <taxon>Bacilli</taxon>
        <taxon>Bacillales</taxon>
        <taxon>Bacillaceae</taxon>
    </lineage>
</organism>
<keyword evidence="4" id="KW-1185">Reference proteome</keyword>
<comment type="caution">
    <text evidence="3">The sequence shown here is derived from an EMBL/GenBank/DDBJ whole genome shotgun (WGS) entry which is preliminary data.</text>
</comment>